<reference evidence="1" key="1">
    <citation type="journal article" date="2018" name="Genome Biol. Evol.">
        <title>Genomics and development of Lentinus tigrinus, a white-rot wood-decaying mushroom with dimorphic fruiting bodies.</title>
        <authorList>
            <person name="Wu B."/>
            <person name="Xu Z."/>
            <person name="Knudson A."/>
            <person name="Carlson A."/>
            <person name="Chen N."/>
            <person name="Kovaka S."/>
            <person name="LaButti K."/>
            <person name="Lipzen A."/>
            <person name="Pennachio C."/>
            <person name="Riley R."/>
            <person name="Schakwitz W."/>
            <person name="Umezawa K."/>
            <person name="Ohm R.A."/>
            <person name="Grigoriev I.V."/>
            <person name="Nagy L.G."/>
            <person name="Gibbons J."/>
            <person name="Hibbett D."/>
        </authorList>
    </citation>
    <scope>NUCLEOTIDE SEQUENCE [LARGE SCALE GENOMIC DNA]</scope>
    <source>
        <strain evidence="1">ALCF2SS1-6</strain>
    </source>
</reference>
<dbReference type="AlphaFoldDB" id="A0A5C2S113"/>
<evidence type="ECO:0000313" key="1">
    <source>
        <dbReference type="EMBL" id="RPD57050.1"/>
    </source>
</evidence>
<name>A0A5C2S113_9APHY</name>
<organism evidence="1 2">
    <name type="scientific">Lentinus tigrinus ALCF2SS1-6</name>
    <dbReference type="NCBI Taxonomy" id="1328759"/>
    <lineage>
        <taxon>Eukaryota</taxon>
        <taxon>Fungi</taxon>
        <taxon>Dikarya</taxon>
        <taxon>Basidiomycota</taxon>
        <taxon>Agaricomycotina</taxon>
        <taxon>Agaricomycetes</taxon>
        <taxon>Polyporales</taxon>
        <taxon>Polyporaceae</taxon>
        <taxon>Lentinus</taxon>
    </lineage>
</organism>
<dbReference type="Proteomes" id="UP000313359">
    <property type="component" value="Unassembled WGS sequence"/>
</dbReference>
<gene>
    <name evidence="1" type="ORF">L227DRAFT_578241</name>
</gene>
<accession>A0A5C2S113</accession>
<protein>
    <submittedName>
        <fullName evidence="1">Uncharacterized protein</fullName>
    </submittedName>
</protein>
<proteinExistence type="predicted"/>
<evidence type="ECO:0000313" key="2">
    <source>
        <dbReference type="Proteomes" id="UP000313359"/>
    </source>
</evidence>
<sequence length="58" mass="6225">MRAAWDTSLGLGGLLVLLSQVLAFYRVLVSGGLRGAPLRALVTCWQQIAPLTSTVLRD</sequence>
<dbReference type="EMBL" id="ML122283">
    <property type="protein sequence ID" value="RPD57050.1"/>
    <property type="molecule type" value="Genomic_DNA"/>
</dbReference>
<keyword evidence="2" id="KW-1185">Reference proteome</keyword>